<dbReference type="InterPro" id="IPR032710">
    <property type="entry name" value="NTF2-like_dom_sf"/>
</dbReference>
<feature type="chain" id="PRO_5016069865" description="Nuclear transport factor 2 family protein" evidence="1">
    <location>
        <begin position="20"/>
        <end position="153"/>
    </location>
</feature>
<proteinExistence type="predicted"/>
<dbReference type="EMBL" id="QFLI01000001">
    <property type="protein sequence ID" value="PXY02624.1"/>
    <property type="molecule type" value="Genomic_DNA"/>
</dbReference>
<evidence type="ECO:0008006" key="4">
    <source>
        <dbReference type="Google" id="ProtNLM"/>
    </source>
</evidence>
<dbReference type="Proteomes" id="UP000248079">
    <property type="component" value="Unassembled WGS sequence"/>
</dbReference>
<keyword evidence="1" id="KW-0732">Signal</keyword>
<comment type="caution">
    <text evidence="2">The sequence shown here is derived from an EMBL/GenBank/DDBJ whole genome shotgun (WGS) entry which is preliminary data.</text>
</comment>
<sequence>MKKILFLLVALVLSSGVFAHDLKKEKEAIKQVIQTAYVDGLQNEGDLEKIDSGIHPDFRLIGIGKDNSMWSLPIDQWKEKTKKKKADGKFPRTGDKKVSVKFENIDITGNAAVAKIQFFVGTKLTYVDYISLYKFPNGWKMVNKIYYKIPEKK</sequence>
<dbReference type="SUPFAM" id="SSF54427">
    <property type="entry name" value="NTF2-like"/>
    <property type="match status" value="1"/>
</dbReference>
<evidence type="ECO:0000313" key="3">
    <source>
        <dbReference type="Proteomes" id="UP000248079"/>
    </source>
</evidence>
<protein>
    <recommendedName>
        <fullName evidence="4">Nuclear transport factor 2 family protein</fullName>
    </recommendedName>
</protein>
<accession>A0A2V4AEV5</accession>
<evidence type="ECO:0000313" key="2">
    <source>
        <dbReference type="EMBL" id="PXY02624.1"/>
    </source>
</evidence>
<dbReference type="Gene3D" id="3.10.450.50">
    <property type="match status" value="1"/>
</dbReference>
<name>A0A2V4AEV5_9BACT</name>
<reference evidence="2 3" key="1">
    <citation type="submission" date="2018-05" db="EMBL/GenBank/DDBJ databases">
        <title>Marinifilum breve JC075T sp. nov., a marine bacterium isolated from Yongle Blue Hole in the South China Sea.</title>
        <authorList>
            <person name="Fu T."/>
        </authorList>
    </citation>
    <scope>NUCLEOTIDE SEQUENCE [LARGE SCALE GENOMIC DNA]</scope>
    <source>
        <strain evidence="2 3">JC075</strain>
    </source>
</reference>
<dbReference type="RefSeq" id="WP_110358785.1">
    <property type="nucleotide sequence ID" value="NZ_QFLI01000001.1"/>
</dbReference>
<organism evidence="2 3">
    <name type="scientific">Marinifilum breve</name>
    <dbReference type="NCBI Taxonomy" id="2184082"/>
    <lineage>
        <taxon>Bacteria</taxon>
        <taxon>Pseudomonadati</taxon>
        <taxon>Bacteroidota</taxon>
        <taxon>Bacteroidia</taxon>
        <taxon>Marinilabiliales</taxon>
        <taxon>Marinifilaceae</taxon>
    </lineage>
</organism>
<keyword evidence="3" id="KW-1185">Reference proteome</keyword>
<gene>
    <name evidence="2" type="ORF">DF185_00585</name>
</gene>
<dbReference type="OrthoDB" id="9792284at2"/>
<evidence type="ECO:0000256" key="1">
    <source>
        <dbReference type="SAM" id="SignalP"/>
    </source>
</evidence>
<dbReference type="InterPro" id="IPR039437">
    <property type="entry name" value="FrzH/put_lumazine-bd"/>
</dbReference>
<dbReference type="AlphaFoldDB" id="A0A2V4AEV5"/>
<dbReference type="Pfam" id="PF12893">
    <property type="entry name" value="Lumazine_bd_2"/>
    <property type="match status" value="1"/>
</dbReference>
<feature type="signal peptide" evidence="1">
    <location>
        <begin position="1"/>
        <end position="19"/>
    </location>
</feature>